<dbReference type="AlphaFoldDB" id="A0A1I2DIG7"/>
<dbReference type="Proteomes" id="UP000198520">
    <property type="component" value="Unassembled WGS sequence"/>
</dbReference>
<evidence type="ECO:0000313" key="3">
    <source>
        <dbReference type="EMBL" id="SFE80405.1"/>
    </source>
</evidence>
<keyword evidence="2" id="KW-1133">Transmembrane helix</keyword>
<keyword evidence="2" id="KW-0472">Membrane</keyword>
<reference evidence="4" key="1">
    <citation type="submission" date="2016-10" db="EMBL/GenBank/DDBJ databases">
        <authorList>
            <person name="Varghese N."/>
            <person name="Submissions S."/>
        </authorList>
    </citation>
    <scope>NUCLEOTIDE SEQUENCE [LARGE SCALE GENOMIC DNA]</scope>
    <source>
        <strain evidence="4">DSM 19083</strain>
    </source>
</reference>
<name>A0A1I2DIG7_9MICO</name>
<sequence length="162" mass="16753">MNYRADGSYDPYGQPTGAPRGGSWQAGGQQHDAYQAAHVQAGAQYPTGHQPDGQGASSYGQQPTYSGGMQHTNPYGGQQPGVSSRVQDETYVASSGYGVAPDLFAPRRRGGRVLAWLLALGLAFGAGLAVGRASADDGATAGSTTLEELPWGGVVDWHVEGD</sequence>
<keyword evidence="2" id="KW-0812">Transmembrane</keyword>
<evidence type="ECO:0000313" key="4">
    <source>
        <dbReference type="Proteomes" id="UP000198520"/>
    </source>
</evidence>
<feature type="transmembrane region" description="Helical" evidence="2">
    <location>
        <begin position="113"/>
        <end position="131"/>
    </location>
</feature>
<evidence type="ECO:0000256" key="2">
    <source>
        <dbReference type="SAM" id="Phobius"/>
    </source>
</evidence>
<feature type="region of interest" description="Disordered" evidence="1">
    <location>
        <begin position="1"/>
        <end position="88"/>
    </location>
</feature>
<accession>A0A1I2DIG7</accession>
<protein>
    <submittedName>
        <fullName evidence="3">Uncharacterized protein</fullName>
    </submittedName>
</protein>
<dbReference type="RefSeq" id="WP_093374860.1">
    <property type="nucleotide sequence ID" value="NZ_BNAN01000001.1"/>
</dbReference>
<organism evidence="3 4">
    <name type="scientific">Flavimobilis marinus</name>
    <dbReference type="NCBI Taxonomy" id="285351"/>
    <lineage>
        <taxon>Bacteria</taxon>
        <taxon>Bacillati</taxon>
        <taxon>Actinomycetota</taxon>
        <taxon>Actinomycetes</taxon>
        <taxon>Micrococcales</taxon>
        <taxon>Jonesiaceae</taxon>
        <taxon>Flavimobilis</taxon>
    </lineage>
</organism>
<evidence type="ECO:0000256" key="1">
    <source>
        <dbReference type="SAM" id="MobiDB-lite"/>
    </source>
</evidence>
<keyword evidence="4" id="KW-1185">Reference proteome</keyword>
<gene>
    <name evidence="3" type="ORF">SAMN04488035_0580</name>
</gene>
<dbReference type="STRING" id="285351.SAMN04488035_0580"/>
<dbReference type="EMBL" id="FONZ01000001">
    <property type="protein sequence ID" value="SFE80405.1"/>
    <property type="molecule type" value="Genomic_DNA"/>
</dbReference>
<proteinExistence type="predicted"/>
<feature type="compositionally biased region" description="Polar residues" evidence="1">
    <location>
        <begin position="55"/>
        <end position="85"/>
    </location>
</feature>